<feature type="compositionally biased region" description="Polar residues" evidence="9">
    <location>
        <begin position="892"/>
        <end position="901"/>
    </location>
</feature>
<dbReference type="GO" id="GO:0008033">
    <property type="term" value="P:tRNA processing"/>
    <property type="evidence" value="ECO:0007669"/>
    <property type="project" value="InterPro"/>
</dbReference>
<dbReference type="GO" id="GO:0030060">
    <property type="term" value="F:L-malate dehydrogenase (NAD+) activity"/>
    <property type="evidence" value="ECO:0007669"/>
    <property type="project" value="UniProtKB-EC"/>
</dbReference>
<organism evidence="12 13">
    <name type="scientific">Malus domestica</name>
    <name type="common">Apple</name>
    <name type="synonym">Pyrus malus</name>
    <dbReference type="NCBI Taxonomy" id="3750"/>
    <lineage>
        <taxon>Eukaryota</taxon>
        <taxon>Viridiplantae</taxon>
        <taxon>Streptophyta</taxon>
        <taxon>Embryophyta</taxon>
        <taxon>Tracheophyta</taxon>
        <taxon>Spermatophyta</taxon>
        <taxon>Magnoliopsida</taxon>
        <taxon>eudicotyledons</taxon>
        <taxon>Gunneridae</taxon>
        <taxon>Pentapetalae</taxon>
        <taxon>rosids</taxon>
        <taxon>fabids</taxon>
        <taxon>Rosales</taxon>
        <taxon>Rosaceae</taxon>
        <taxon>Amygdaloideae</taxon>
        <taxon>Maleae</taxon>
        <taxon>Malus</taxon>
    </lineage>
</organism>
<dbReference type="HAMAP" id="MF_00185">
    <property type="entry name" value="IPP_trans"/>
    <property type="match status" value="1"/>
</dbReference>
<evidence type="ECO:0000313" key="13">
    <source>
        <dbReference type="Proteomes" id="UP000290289"/>
    </source>
</evidence>
<dbReference type="EC" id="1.1.1.37" evidence="3"/>
<dbReference type="GO" id="GO:0052381">
    <property type="term" value="F:tRNA dimethylallyltransferase activity"/>
    <property type="evidence" value="ECO:0007669"/>
    <property type="project" value="InterPro"/>
</dbReference>
<evidence type="ECO:0000256" key="1">
    <source>
        <dbReference type="ARBA" id="ARBA00008824"/>
    </source>
</evidence>
<dbReference type="SUPFAM" id="SSF51735">
    <property type="entry name" value="NAD(P)-binding Rossmann-fold domains"/>
    <property type="match status" value="1"/>
</dbReference>
<keyword evidence="6" id="KW-0560">Oxidoreductase</keyword>
<dbReference type="STRING" id="3750.A0A498K9H0"/>
<dbReference type="SUPFAM" id="SSF56327">
    <property type="entry name" value="LDH C-terminal domain-like"/>
    <property type="match status" value="1"/>
</dbReference>
<dbReference type="Pfam" id="PF02866">
    <property type="entry name" value="Ldh_1_C"/>
    <property type="match status" value="1"/>
</dbReference>
<dbReference type="InterPro" id="IPR015955">
    <property type="entry name" value="Lactate_DH/Glyco_Ohase_4_C"/>
</dbReference>
<dbReference type="Gene3D" id="1.10.20.140">
    <property type="match status" value="1"/>
</dbReference>
<dbReference type="CDD" id="cd01337">
    <property type="entry name" value="MDH_glyoxysomal_mitochondrial"/>
    <property type="match status" value="1"/>
</dbReference>
<evidence type="ECO:0000256" key="6">
    <source>
        <dbReference type="ARBA" id="ARBA00023002"/>
    </source>
</evidence>
<dbReference type="InterPro" id="IPR027417">
    <property type="entry name" value="P-loop_NTPase"/>
</dbReference>
<dbReference type="PANTHER" id="PTHR11540">
    <property type="entry name" value="MALATE AND LACTATE DEHYDROGENASE"/>
    <property type="match status" value="1"/>
</dbReference>
<dbReference type="PROSITE" id="PS00068">
    <property type="entry name" value="MDH"/>
    <property type="match status" value="1"/>
</dbReference>
<keyword evidence="5" id="KW-0809">Transit peptide</keyword>
<comment type="subunit">
    <text evidence="2">Homodimer.</text>
</comment>
<dbReference type="FunFam" id="3.90.110.10:FF:000001">
    <property type="entry name" value="Malate dehydrogenase"/>
    <property type="match status" value="1"/>
</dbReference>
<dbReference type="InterPro" id="IPR022383">
    <property type="entry name" value="Lactate/malate_DH_C"/>
</dbReference>
<feature type="domain" description="Lactate/malate dehydrogenase N-terminal" evidence="10">
    <location>
        <begin position="1327"/>
        <end position="1469"/>
    </location>
</feature>
<reference evidence="12 13" key="1">
    <citation type="submission" date="2018-10" db="EMBL/GenBank/DDBJ databases">
        <title>A high-quality apple genome assembly.</title>
        <authorList>
            <person name="Hu J."/>
        </authorList>
    </citation>
    <scope>NUCLEOTIDE SEQUENCE [LARGE SCALE GENOMIC DNA]</scope>
    <source>
        <strain evidence="13">cv. HFTH1</strain>
        <tissue evidence="12">Young leaf</tissue>
    </source>
</reference>
<dbReference type="InterPro" id="IPR001252">
    <property type="entry name" value="Malate_DH_AS"/>
</dbReference>
<dbReference type="PANTHER" id="PTHR11540:SF58">
    <property type="entry name" value="MALATE DEHYDROGENASE 1, MITOCHONDRIAL-RELATED"/>
    <property type="match status" value="1"/>
</dbReference>
<dbReference type="Gene3D" id="3.40.50.300">
    <property type="entry name" value="P-loop containing nucleotide triphosphate hydrolases"/>
    <property type="match status" value="1"/>
</dbReference>
<evidence type="ECO:0000256" key="9">
    <source>
        <dbReference type="SAM" id="MobiDB-lite"/>
    </source>
</evidence>
<dbReference type="FunFam" id="3.40.50.720:FF:000013">
    <property type="entry name" value="Malate dehydrogenase"/>
    <property type="match status" value="1"/>
</dbReference>
<feature type="region of interest" description="Disordered" evidence="9">
    <location>
        <begin position="876"/>
        <end position="901"/>
    </location>
</feature>
<comment type="catalytic activity">
    <reaction evidence="8">
        <text>(S)-malate + NAD(+) = oxaloacetate + NADH + H(+)</text>
        <dbReference type="Rhea" id="RHEA:21432"/>
        <dbReference type="ChEBI" id="CHEBI:15378"/>
        <dbReference type="ChEBI" id="CHEBI:15589"/>
        <dbReference type="ChEBI" id="CHEBI:16452"/>
        <dbReference type="ChEBI" id="CHEBI:57540"/>
        <dbReference type="ChEBI" id="CHEBI:57945"/>
        <dbReference type="EC" id="1.1.1.37"/>
    </reaction>
</comment>
<dbReference type="Pfam" id="PF00056">
    <property type="entry name" value="Ldh_1_N"/>
    <property type="match status" value="1"/>
</dbReference>
<keyword evidence="13" id="KW-1185">Reference proteome</keyword>
<dbReference type="GO" id="GO:0006108">
    <property type="term" value="P:malate metabolic process"/>
    <property type="evidence" value="ECO:0007669"/>
    <property type="project" value="InterPro"/>
</dbReference>
<evidence type="ECO:0000256" key="4">
    <source>
        <dbReference type="ARBA" id="ARBA00022532"/>
    </source>
</evidence>
<sequence>MHMTLNRYSLVVVMDFKKLKSMNWVGNIYQKFEAIRQEADGIVNQDSIKYVENQVQTVGKSVKKFSNTVQDLLPMIRQKSAISVKSRENIKENSLDVTANQSPGEPNVKDPVRNQLSLVSTENDLPDQPNPPTMNTLEGSELSVGKIDEVLANEKSLVAIEKQSPTEPNVKTPVKNQLTLVSSKYHLADQPSSPTLIDTVEVTKSDLSVGKVDEVLTSEGLVDAMENKSPTNLNAMDRGTNQLGVVSSKYHLPDQPSSPTSMDTLKVSESDLSVGNIENSLDSTEKQSPMEPNVMDHVTEQLSLVGRKYYLADQSSSPAAVDTLEVLESELSVENTDEVWTNENSLDATENQTPTHPSVIDPHQPSLIFSKYNLAGQPSSPASLNTPEVSESDLSVPEFDDISTNKDSEANNEETAIKVSAPILEELTSSFVAEHFVVSPHGVFSHSNHKNRHTDLPEVAPASSAYGLESEQKLNVCDNTLDETECVSGASSTTTEIAFSVVSGENAIENVELASFISSTAKKSPWLSGYSPENLSLEAGEVVGCVSNDSTGHPSSASSLSVSGENKDIDMGQSCFSSVISPESVAEGTSRTAEFMPLTVPSRKKQVEICDSVQYDALKPSLDIGSSDESSSDFSRSSMETIDLHDKVKLEERSVDFHDKVQLEESCVIVDDSVLHAVSSRARKQRSYKKRIQDAFTSKKRLAKEYKQLAIWFGDSHIETSQQTLSNVKSSETDDASRPVQTGRGTGFAGRGRAAALSFGEGDEDGGCVGTFCPRVLRTAGLLTFTLRRRRLTTACSVSATKTKEKEKVIVVSGPTGSGKTRLALELAKRLNGEIISADSVQVYRGLDIGSAKPSPAERQVLVSLSVYLTLPVPSPDKGGGGGRQVVDSRHSSVTSNPYENESNRAQWRSRIHIADPTWWEKALLLLLLRSLSVGQRLPLHSILNWSVISNWNLTNKFGSFGGIIVILFNEVPHHLVGILHPSEGVLLGLGFWIFMFCHFNTCFILPHYSVGRFFFEDARQAIRSILDSGRVPIVTGALIFCCTQAFLEIASEVYSDLEDLQKNDDWDAAVELVVKAGDPKAQLLAANDWYRLRRSLEIIMSSGSPPSAFQMPYDSFRKQCDANDASPSTDVTEEVKSKELDYDFICFFLSSKRVDLYKSIDYRCEDMLSGSDGILSEANWLLDSGLLPNSNSATRGIGYRQAMEYLLMCRQQGVSFPREFYNFLSEFQKASRNFAKRQLTWFRNEHIYNWLDASKPLETVLDFIYDAYHENTENLVVPESLRMKKELTKSFRHSQSKNMRPSMSIARSVHRVARRSYSSASVPERKVAVLGAAGGIGQPLALLMKLNPLVSHLSLYDIAGTPGVAADVSHINTRSEVKGYAGEEQLAQALEGADVVIIPAGVPRKPGMTRDDLFNINAGIVKGLTTAIAKYCPNALINMISNPVNSTVPIAAEVLKKAGKYDEKRLFGVTTLDVVRAKTFYAGKANVNVAEVNVPVVGGHAGVTILPLFSQATPAANLPHDVIVALTKRTQDGGTEVVEAKAGKGSATLSMAYAGAIFADACLKGLNGVPDVVECSYVQSSITELPFFASKVRLGKNGVEEVLGLGNLSDFEQEGLQKLIPELKSSIEKGIRFANQIGTLQIAKGQGSHLDSAFAHFNVDSIKGRRDLHNYKTQIHLKVDLFLFLFAWADRLQDVKKCEGTCVRRLHHKSSMFDE</sequence>
<dbReference type="GO" id="GO:0005739">
    <property type="term" value="C:mitochondrion"/>
    <property type="evidence" value="ECO:0007669"/>
    <property type="project" value="TreeGrafter"/>
</dbReference>
<evidence type="ECO:0000256" key="2">
    <source>
        <dbReference type="ARBA" id="ARBA00011738"/>
    </source>
</evidence>
<dbReference type="InterPro" id="IPR001236">
    <property type="entry name" value="Lactate/malate_DH_N"/>
</dbReference>
<dbReference type="FunFam" id="1.10.20.140:FF:000007">
    <property type="entry name" value="tRNA dimethylallyltransferase 9"/>
    <property type="match status" value="1"/>
</dbReference>
<evidence type="ECO:0000259" key="10">
    <source>
        <dbReference type="Pfam" id="PF00056"/>
    </source>
</evidence>
<dbReference type="EMBL" id="RDQH01000329">
    <property type="protein sequence ID" value="RXI02974.1"/>
    <property type="molecule type" value="Genomic_DNA"/>
</dbReference>
<evidence type="ECO:0000259" key="11">
    <source>
        <dbReference type="Pfam" id="PF02866"/>
    </source>
</evidence>
<proteinExistence type="inferred from homology"/>
<dbReference type="InterPro" id="IPR010097">
    <property type="entry name" value="Malate_DH_type1"/>
</dbReference>
<evidence type="ECO:0000256" key="8">
    <source>
        <dbReference type="ARBA" id="ARBA00048313"/>
    </source>
</evidence>
<feature type="region of interest" description="Disordered" evidence="9">
    <location>
        <begin position="725"/>
        <end position="749"/>
    </location>
</feature>
<accession>A0A498K9H0</accession>
<keyword evidence="4" id="KW-0816">Tricarboxylic acid cycle</keyword>
<comment type="similarity">
    <text evidence="1">Belongs to the LDH/MDH superfamily. MDH type 1 family.</text>
</comment>
<dbReference type="NCBIfam" id="TIGR01772">
    <property type="entry name" value="MDH_euk_gproteo"/>
    <property type="match status" value="1"/>
</dbReference>
<evidence type="ECO:0000256" key="3">
    <source>
        <dbReference type="ARBA" id="ARBA00012995"/>
    </source>
</evidence>
<dbReference type="Gene3D" id="3.40.50.720">
    <property type="entry name" value="NAD(P)-binding Rossmann-like Domain"/>
    <property type="match status" value="1"/>
</dbReference>
<dbReference type="Pfam" id="PF01745">
    <property type="entry name" value="IPT"/>
    <property type="match status" value="1"/>
</dbReference>
<protein>
    <recommendedName>
        <fullName evidence="3">malate dehydrogenase</fullName>
        <ecNumber evidence="3">1.1.1.37</ecNumber>
    </recommendedName>
</protein>
<dbReference type="Pfam" id="PF01715">
    <property type="entry name" value="IPPT"/>
    <property type="match status" value="1"/>
</dbReference>
<dbReference type="SUPFAM" id="SSF52540">
    <property type="entry name" value="P-loop containing nucleoside triphosphate hydrolases"/>
    <property type="match status" value="1"/>
</dbReference>
<dbReference type="Gene3D" id="3.90.110.10">
    <property type="entry name" value="Lactate dehydrogenase/glycoside hydrolase, family 4, C-terminal"/>
    <property type="match status" value="1"/>
</dbReference>
<dbReference type="InterPro" id="IPR036291">
    <property type="entry name" value="NAD(P)-bd_dom_sf"/>
</dbReference>
<dbReference type="Proteomes" id="UP000290289">
    <property type="component" value="Chromosome 3"/>
</dbReference>
<evidence type="ECO:0000313" key="12">
    <source>
        <dbReference type="EMBL" id="RXI02974.1"/>
    </source>
</evidence>
<gene>
    <name evidence="12" type="ORF">DVH24_003052</name>
</gene>
<comment type="caution">
    <text evidence="12">The sequence shown here is derived from an EMBL/GenBank/DDBJ whole genome shotgun (WGS) entry which is preliminary data.</text>
</comment>
<feature type="domain" description="Lactate/malate dehydrogenase C-terminal" evidence="11">
    <location>
        <begin position="1471"/>
        <end position="1634"/>
    </location>
</feature>
<evidence type="ECO:0000256" key="5">
    <source>
        <dbReference type="ARBA" id="ARBA00022946"/>
    </source>
</evidence>
<dbReference type="InterPro" id="IPR018022">
    <property type="entry name" value="IPT"/>
</dbReference>
<name>A0A498K9H0_MALDO</name>
<keyword evidence="7" id="KW-0520">NAD</keyword>
<dbReference type="GO" id="GO:0006099">
    <property type="term" value="P:tricarboxylic acid cycle"/>
    <property type="evidence" value="ECO:0007669"/>
    <property type="project" value="UniProtKB-KW"/>
</dbReference>
<evidence type="ECO:0000256" key="7">
    <source>
        <dbReference type="ARBA" id="ARBA00023027"/>
    </source>
</evidence>